<evidence type="ECO:0000256" key="2">
    <source>
        <dbReference type="ARBA" id="ARBA00001946"/>
    </source>
</evidence>
<dbReference type="EC" id="2.5.1.15" evidence="4"/>
<evidence type="ECO:0000313" key="10">
    <source>
        <dbReference type="EMBL" id="DAB38164.1"/>
    </source>
</evidence>
<comment type="pathway">
    <text evidence="3">Cofactor biosynthesis; tetrahydrofolate biosynthesis; 7,8-dihydrofolate from 2-amino-4-hydroxy-6-hydroxymethyl-7,8-dihydropteridine diphosphate and 4-aminobenzoate: step 1/2.</text>
</comment>
<dbReference type="PANTHER" id="PTHR20941">
    <property type="entry name" value="FOLATE SYNTHESIS PROTEINS"/>
    <property type="match status" value="1"/>
</dbReference>
<dbReference type="GO" id="GO:0046872">
    <property type="term" value="F:metal ion binding"/>
    <property type="evidence" value="ECO:0007669"/>
    <property type="project" value="UniProtKB-KW"/>
</dbReference>
<feature type="domain" description="Pterin-binding" evidence="9">
    <location>
        <begin position="120"/>
        <end position="372"/>
    </location>
</feature>
<organism evidence="10 11">
    <name type="scientific">Sulfuricurvum kujiense</name>
    <dbReference type="NCBI Taxonomy" id="148813"/>
    <lineage>
        <taxon>Bacteria</taxon>
        <taxon>Pseudomonadati</taxon>
        <taxon>Campylobacterota</taxon>
        <taxon>Epsilonproteobacteria</taxon>
        <taxon>Campylobacterales</taxon>
        <taxon>Sulfurimonadaceae</taxon>
        <taxon>Sulfuricurvum</taxon>
    </lineage>
</organism>
<dbReference type="NCBIfam" id="TIGR01496">
    <property type="entry name" value="DHPS"/>
    <property type="match status" value="1"/>
</dbReference>
<dbReference type="PIRSF" id="PIRSF000501">
    <property type="entry name" value="DHPS_Campy_prd"/>
    <property type="match status" value="1"/>
</dbReference>
<sequence length="379" mass="41575">MVVEKLSNTIDLHRELKSLGVDGGGISILEDKAQLHLIRIRDLHVGAANILKQDALSIGADLAVPRGTVTASIPRVDVVLIATERQLQALVKKEKAQPFGLKQLSIELESFCRLKRDDTVSVMGILNANDDSFYHASRFQGSHAIKRIETMIAEGADIIDIGGVSSRPGSVAVSADEELSRVAPIIDTLYEQRLYEKTKLSLDSYEPSVIHYALERGFHIINDITGLANDEVARLCGSYGATAVIMHMQGTPATMQENPSYSSVISEVEAFFRQRIEKGESFGIKDMILDCGIGFGKRTEENCLLIAHQSHFLRLGKKLMVGASRKSMINAISPSESDERLAGTLAIHLKAIEEGATIIRAHDVKEHVQAIKVWKALRT</sequence>
<evidence type="ECO:0000256" key="6">
    <source>
        <dbReference type="ARBA" id="ARBA00022723"/>
    </source>
</evidence>
<dbReference type="RefSeq" id="WP_294895132.1">
    <property type="nucleotide sequence ID" value="NZ_DLUI01000104.1"/>
</dbReference>
<evidence type="ECO:0000313" key="11">
    <source>
        <dbReference type="Proteomes" id="UP000228859"/>
    </source>
</evidence>
<dbReference type="InterPro" id="IPR000489">
    <property type="entry name" value="Pterin-binding_dom"/>
</dbReference>
<dbReference type="InterPro" id="IPR016227">
    <property type="entry name" value="Dihydropteroate_synthase_prd"/>
</dbReference>
<dbReference type="InterPro" id="IPR045031">
    <property type="entry name" value="DHP_synth-like"/>
</dbReference>
<evidence type="ECO:0000256" key="8">
    <source>
        <dbReference type="ARBA" id="ARBA00022909"/>
    </source>
</evidence>
<reference evidence="10 11" key="1">
    <citation type="journal article" date="2017" name="Front. Microbiol.">
        <title>Comparative Genomic Analysis of the Class Epsilonproteobacteria and Proposed Reclassification to Epsilonbacteraeota (phyl. nov.).</title>
        <authorList>
            <person name="Waite D.W."/>
            <person name="Vanwonterghem I."/>
            <person name="Rinke C."/>
            <person name="Parks D.H."/>
            <person name="Zhang Y."/>
            <person name="Takai K."/>
            <person name="Sievert S.M."/>
            <person name="Simon J."/>
            <person name="Campbell B.J."/>
            <person name="Hanson T.E."/>
            <person name="Woyke T."/>
            <person name="Klotz M.G."/>
            <person name="Hugenholtz P."/>
        </authorList>
    </citation>
    <scope>NUCLEOTIDE SEQUENCE [LARGE SCALE GENOMIC DNA]</scope>
    <source>
        <strain evidence="10">UBA12443</strain>
    </source>
</reference>
<keyword evidence="5" id="KW-0808">Transferase</keyword>
<evidence type="ECO:0000256" key="5">
    <source>
        <dbReference type="ARBA" id="ARBA00022679"/>
    </source>
</evidence>
<dbReference type="GO" id="GO:0046656">
    <property type="term" value="P:folic acid biosynthetic process"/>
    <property type="evidence" value="ECO:0007669"/>
    <property type="project" value="UniProtKB-KW"/>
</dbReference>
<name>A0A2D3WKB6_9BACT</name>
<dbReference type="PROSITE" id="PS00793">
    <property type="entry name" value="DHPS_2"/>
    <property type="match status" value="1"/>
</dbReference>
<evidence type="ECO:0000256" key="4">
    <source>
        <dbReference type="ARBA" id="ARBA00012458"/>
    </source>
</evidence>
<comment type="catalytic activity">
    <reaction evidence="1">
        <text>(7,8-dihydropterin-6-yl)methyl diphosphate + 4-aminobenzoate = 7,8-dihydropteroate + diphosphate</text>
        <dbReference type="Rhea" id="RHEA:19949"/>
        <dbReference type="ChEBI" id="CHEBI:17836"/>
        <dbReference type="ChEBI" id="CHEBI:17839"/>
        <dbReference type="ChEBI" id="CHEBI:33019"/>
        <dbReference type="ChEBI" id="CHEBI:72950"/>
        <dbReference type="EC" id="2.5.1.15"/>
    </reaction>
</comment>
<dbReference type="SUPFAM" id="SSF51717">
    <property type="entry name" value="Dihydropteroate synthetase-like"/>
    <property type="match status" value="1"/>
</dbReference>
<gene>
    <name evidence="10" type="primary">folP</name>
    <name evidence="10" type="ORF">CFH83_07395</name>
</gene>
<dbReference type="Pfam" id="PF00809">
    <property type="entry name" value="Pterin_bind"/>
    <property type="match status" value="1"/>
</dbReference>
<keyword evidence="8" id="KW-0289">Folate biosynthesis</keyword>
<dbReference type="Proteomes" id="UP000228859">
    <property type="component" value="Unassembled WGS sequence"/>
</dbReference>
<accession>A0A2D3WKB6</accession>
<evidence type="ECO:0000259" key="9">
    <source>
        <dbReference type="PROSITE" id="PS50972"/>
    </source>
</evidence>
<protein>
    <recommendedName>
        <fullName evidence="4">dihydropteroate synthase</fullName>
        <ecNumber evidence="4">2.5.1.15</ecNumber>
    </recommendedName>
</protein>
<dbReference type="EMBL" id="DLUI01000104">
    <property type="protein sequence ID" value="DAB38164.1"/>
    <property type="molecule type" value="Genomic_DNA"/>
</dbReference>
<dbReference type="AlphaFoldDB" id="A0A2D3WKB6"/>
<dbReference type="PROSITE" id="PS50972">
    <property type="entry name" value="PTERIN_BINDING"/>
    <property type="match status" value="1"/>
</dbReference>
<comment type="cofactor">
    <cofactor evidence="2">
        <name>Mg(2+)</name>
        <dbReference type="ChEBI" id="CHEBI:18420"/>
    </cofactor>
</comment>
<dbReference type="GO" id="GO:0004156">
    <property type="term" value="F:dihydropteroate synthase activity"/>
    <property type="evidence" value="ECO:0007669"/>
    <property type="project" value="UniProtKB-EC"/>
</dbReference>
<dbReference type="PANTHER" id="PTHR20941:SF1">
    <property type="entry name" value="FOLIC ACID SYNTHESIS PROTEIN FOL1"/>
    <property type="match status" value="1"/>
</dbReference>
<evidence type="ECO:0000256" key="7">
    <source>
        <dbReference type="ARBA" id="ARBA00022842"/>
    </source>
</evidence>
<dbReference type="CDD" id="cd00739">
    <property type="entry name" value="DHPS"/>
    <property type="match status" value="1"/>
</dbReference>
<evidence type="ECO:0000256" key="1">
    <source>
        <dbReference type="ARBA" id="ARBA00000012"/>
    </source>
</evidence>
<dbReference type="GO" id="GO:0046654">
    <property type="term" value="P:tetrahydrofolate biosynthetic process"/>
    <property type="evidence" value="ECO:0007669"/>
    <property type="project" value="TreeGrafter"/>
</dbReference>
<proteinExistence type="predicted"/>
<keyword evidence="7" id="KW-0460">Magnesium</keyword>
<dbReference type="Gene3D" id="3.20.20.20">
    <property type="entry name" value="Dihydropteroate synthase-like"/>
    <property type="match status" value="1"/>
</dbReference>
<keyword evidence="6" id="KW-0479">Metal-binding</keyword>
<dbReference type="InterPro" id="IPR006390">
    <property type="entry name" value="DHP_synth_dom"/>
</dbReference>
<evidence type="ECO:0000256" key="3">
    <source>
        <dbReference type="ARBA" id="ARBA00004763"/>
    </source>
</evidence>
<dbReference type="InterPro" id="IPR011005">
    <property type="entry name" value="Dihydropteroate_synth-like_sf"/>
</dbReference>
<dbReference type="GO" id="GO:0005829">
    <property type="term" value="C:cytosol"/>
    <property type="evidence" value="ECO:0007669"/>
    <property type="project" value="TreeGrafter"/>
</dbReference>
<comment type="caution">
    <text evidence="10">The sequence shown here is derived from an EMBL/GenBank/DDBJ whole genome shotgun (WGS) entry which is preliminary data.</text>
</comment>